<sequence length="82" mass="8867">MSVDHRHRHKPPQRNSNAVQAAVGMDMDPVVGRFDDGHVKVDKVRCHAKAALSTSLIPPLHAAAIMSGRWLPGGREAVAPEN</sequence>
<dbReference type="GeneID" id="87919651"/>
<dbReference type="Proteomes" id="UP001273209">
    <property type="component" value="Unassembled WGS sequence"/>
</dbReference>
<evidence type="ECO:0000256" key="1">
    <source>
        <dbReference type="SAM" id="MobiDB-lite"/>
    </source>
</evidence>
<comment type="caution">
    <text evidence="2">The sequence shown here is derived from an EMBL/GenBank/DDBJ whole genome shotgun (WGS) entry which is preliminary data.</text>
</comment>
<name>A0AAE1IDC2_9HYPO</name>
<keyword evidence="3" id="KW-1185">Reference proteome</keyword>
<feature type="region of interest" description="Disordered" evidence="1">
    <location>
        <begin position="1"/>
        <end position="21"/>
    </location>
</feature>
<proteinExistence type="predicted"/>
<feature type="compositionally biased region" description="Basic residues" evidence="1">
    <location>
        <begin position="1"/>
        <end position="12"/>
    </location>
</feature>
<protein>
    <submittedName>
        <fullName evidence="2">Uncharacterized protein</fullName>
    </submittedName>
</protein>
<organism evidence="2 3">
    <name type="scientific">Trichoderma aggressivum f. europaeum</name>
    <dbReference type="NCBI Taxonomy" id="173218"/>
    <lineage>
        <taxon>Eukaryota</taxon>
        <taxon>Fungi</taxon>
        <taxon>Dikarya</taxon>
        <taxon>Ascomycota</taxon>
        <taxon>Pezizomycotina</taxon>
        <taxon>Sordariomycetes</taxon>
        <taxon>Hypocreomycetidae</taxon>
        <taxon>Hypocreales</taxon>
        <taxon>Hypocreaceae</taxon>
        <taxon>Trichoderma</taxon>
    </lineage>
</organism>
<evidence type="ECO:0000313" key="3">
    <source>
        <dbReference type="Proteomes" id="UP001273209"/>
    </source>
</evidence>
<reference evidence="2" key="1">
    <citation type="submission" date="2023-11" db="EMBL/GenBank/DDBJ databases">
        <title>The genome sequences of three competitors of mushroom-forming fungi.</title>
        <authorList>
            <person name="Beijen E."/>
            <person name="Ohm R.A."/>
        </authorList>
    </citation>
    <scope>NUCLEOTIDE SEQUENCE</scope>
    <source>
        <strain evidence="2">CBS 100526</strain>
    </source>
</reference>
<dbReference type="AlphaFoldDB" id="A0AAE1IDC2"/>
<gene>
    <name evidence="2" type="ORF">Triagg1_5252</name>
</gene>
<dbReference type="EMBL" id="JAWRVG010000018">
    <property type="protein sequence ID" value="KAK4073426.1"/>
    <property type="molecule type" value="Genomic_DNA"/>
</dbReference>
<evidence type="ECO:0000313" key="2">
    <source>
        <dbReference type="EMBL" id="KAK4073426.1"/>
    </source>
</evidence>
<accession>A0AAE1IDC2</accession>
<dbReference type="RefSeq" id="XP_062755726.1">
    <property type="nucleotide sequence ID" value="XM_062899746.1"/>
</dbReference>